<evidence type="ECO:0000256" key="6">
    <source>
        <dbReference type="ARBA" id="ARBA00023136"/>
    </source>
</evidence>
<comment type="subcellular location">
    <subcellularLocation>
        <location evidence="1">Membrane</location>
        <topology evidence="1">Multi-pass membrane protein</topology>
    </subcellularLocation>
</comment>
<feature type="transmembrane region" description="Helical" evidence="7">
    <location>
        <begin position="194"/>
        <end position="218"/>
    </location>
</feature>
<dbReference type="SUPFAM" id="SSF144091">
    <property type="entry name" value="Rhomboid-like"/>
    <property type="match status" value="1"/>
</dbReference>
<organism evidence="9 10">
    <name type="scientific">Rhizocola hellebori</name>
    <dbReference type="NCBI Taxonomy" id="1392758"/>
    <lineage>
        <taxon>Bacteria</taxon>
        <taxon>Bacillati</taxon>
        <taxon>Actinomycetota</taxon>
        <taxon>Actinomycetes</taxon>
        <taxon>Micromonosporales</taxon>
        <taxon>Micromonosporaceae</taxon>
        <taxon>Rhizocola</taxon>
    </lineage>
</organism>
<keyword evidence="3" id="KW-0997">Cell inner membrane</keyword>
<dbReference type="Proteomes" id="UP000612899">
    <property type="component" value="Unassembled WGS sequence"/>
</dbReference>
<name>A0A8J3QF30_9ACTN</name>
<feature type="domain" description="Peptidase S54 rhomboid" evidence="8">
    <location>
        <begin position="103"/>
        <end position="249"/>
    </location>
</feature>
<evidence type="ECO:0000256" key="3">
    <source>
        <dbReference type="ARBA" id="ARBA00022519"/>
    </source>
</evidence>
<evidence type="ECO:0000259" key="8">
    <source>
        <dbReference type="Pfam" id="PF01694"/>
    </source>
</evidence>
<sequence length="274" mass="29681">MDGVVIPVHDVNPVRRVPWMTYGLIAANVIIFLRTPASAMIGIEELSLGDLCRQEAFFGHYGAIPDEMLHNTQLPLVPTGEVGAGQTCVIGAPSYEKIPALSVLYSMFLHGGWLHLLGNMLFLFVFGNNIEDRWGKLRFLAFYLITGYIAAYGFALANPDATVPLVGASGAVSGVLGAYLILYPGARVWSLVPILLFIPLKLPAWIVLGTWFVLQYLYATGSGVTDGGSVAYLAHVIGFAFGVLIAIVARAAQPPPPRHDGPPPPIVYSKRHWR</sequence>
<dbReference type="GO" id="GO:0004252">
    <property type="term" value="F:serine-type endopeptidase activity"/>
    <property type="evidence" value="ECO:0007669"/>
    <property type="project" value="InterPro"/>
</dbReference>
<feature type="transmembrane region" description="Helical" evidence="7">
    <location>
        <begin position="139"/>
        <end position="157"/>
    </location>
</feature>
<feature type="transmembrane region" description="Helical" evidence="7">
    <location>
        <begin position="230"/>
        <end position="249"/>
    </location>
</feature>
<keyword evidence="5 7" id="KW-1133">Transmembrane helix</keyword>
<accession>A0A8J3QF30</accession>
<evidence type="ECO:0000256" key="1">
    <source>
        <dbReference type="ARBA" id="ARBA00004141"/>
    </source>
</evidence>
<feature type="transmembrane region" description="Helical" evidence="7">
    <location>
        <begin position="103"/>
        <end position="127"/>
    </location>
</feature>
<dbReference type="PANTHER" id="PTHR43066:SF26">
    <property type="entry name" value="RHOMBOID PROTEASE GLPG"/>
    <property type="match status" value="1"/>
</dbReference>
<keyword evidence="10" id="KW-1185">Reference proteome</keyword>
<protein>
    <recommendedName>
        <fullName evidence="8">Peptidase S54 rhomboid domain-containing protein</fullName>
    </recommendedName>
</protein>
<dbReference type="Pfam" id="PF01694">
    <property type="entry name" value="Rhomboid"/>
    <property type="match status" value="1"/>
</dbReference>
<feature type="transmembrane region" description="Helical" evidence="7">
    <location>
        <begin position="163"/>
        <end position="182"/>
    </location>
</feature>
<gene>
    <name evidence="9" type="ORF">Rhe02_64870</name>
</gene>
<evidence type="ECO:0000256" key="2">
    <source>
        <dbReference type="ARBA" id="ARBA00022475"/>
    </source>
</evidence>
<comment type="caution">
    <text evidence="9">The sequence shown here is derived from an EMBL/GenBank/DDBJ whole genome shotgun (WGS) entry which is preliminary data.</text>
</comment>
<dbReference type="GO" id="GO:0016020">
    <property type="term" value="C:membrane"/>
    <property type="evidence" value="ECO:0007669"/>
    <property type="project" value="UniProtKB-SubCell"/>
</dbReference>
<dbReference type="Gene3D" id="1.20.1540.10">
    <property type="entry name" value="Rhomboid-like"/>
    <property type="match status" value="1"/>
</dbReference>
<dbReference type="EMBL" id="BONY01000049">
    <property type="protein sequence ID" value="GIH08420.1"/>
    <property type="molecule type" value="Genomic_DNA"/>
</dbReference>
<dbReference type="PANTHER" id="PTHR43066">
    <property type="entry name" value="RHOMBOID-RELATED PROTEIN"/>
    <property type="match status" value="1"/>
</dbReference>
<reference evidence="9" key="1">
    <citation type="submission" date="2021-01" db="EMBL/GenBank/DDBJ databases">
        <title>Whole genome shotgun sequence of Rhizocola hellebori NBRC 109834.</title>
        <authorList>
            <person name="Komaki H."/>
            <person name="Tamura T."/>
        </authorList>
    </citation>
    <scope>NUCLEOTIDE SEQUENCE</scope>
    <source>
        <strain evidence="9">NBRC 109834</strain>
    </source>
</reference>
<dbReference type="InterPro" id="IPR022764">
    <property type="entry name" value="Peptidase_S54_rhomboid_dom"/>
</dbReference>
<proteinExistence type="predicted"/>
<keyword evidence="6 7" id="KW-0472">Membrane</keyword>
<keyword evidence="2" id="KW-1003">Cell membrane</keyword>
<dbReference type="AlphaFoldDB" id="A0A8J3QF30"/>
<evidence type="ECO:0000313" key="9">
    <source>
        <dbReference type="EMBL" id="GIH08420.1"/>
    </source>
</evidence>
<dbReference type="InterPro" id="IPR035952">
    <property type="entry name" value="Rhomboid-like_sf"/>
</dbReference>
<evidence type="ECO:0000256" key="5">
    <source>
        <dbReference type="ARBA" id="ARBA00022989"/>
    </source>
</evidence>
<evidence type="ECO:0000256" key="4">
    <source>
        <dbReference type="ARBA" id="ARBA00022692"/>
    </source>
</evidence>
<evidence type="ECO:0000256" key="7">
    <source>
        <dbReference type="SAM" id="Phobius"/>
    </source>
</evidence>
<keyword evidence="4 7" id="KW-0812">Transmembrane</keyword>
<evidence type="ECO:0000313" key="10">
    <source>
        <dbReference type="Proteomes" id="UP000612899"/>
    </source>
</evidence>